<dbReference type="PANTHER" id="PTHR46613:SF1">
    <property type="entry name" value="RADIAL SPOKE HEAD 10 HOMOLOG B-RELATED"/>
    <property type="match status" value="1"/>
</dbReference>
<dbReference type="Proteomes" id="UP000095192">
    <property type="component" value="Unassembled WGS sequence"/>
</dbReference>
<feature type="compositionally biased region" description="Polar residues" evidence="9">
    <location>
        <begin position="98"/>
        <end position="112"/>
    </location>
</feature>
<evidence type="ECO:0000256" key="5">
    <source>
        <dbReference type="ARBA" id="ARBA00022846"/>
    </source>
</evidence>
<dbReference type="AlphaFoldDB" id="A0A1D3D739"/>
<feature type="compositionally biased region" description="Low complexity" evidence="9">
    <location>
        <begin position="851"/>
        <end position="863"/>
    </location>
</feature>
<dbReference type="VEuPathDB" id="ToxoDB:cyc_06156"/>
<feature type="compositionally biased region" description="Polar residues" evidence="9">
    <location>
        <begin position="653"/>
        <end position="694"/>
    </location>
</feature>
<evidence type="ECO:0000256" key="4">
    <source>
        <dbReference type="ARBA" id="ARBA00022737"/>
    </source>
</evidence>
<comment type="subcellular location">
    <subcellularLocation>
        <location evidence="1">Cell projection</location>
        <location evidence="1">Cilium</location>
        <location evidence="1">Flagellum</location>
    </subcellularLocation>
    <subcellularLocation>
        <location evidence="2">Cytoplasm</location>
        <location evidence="2">Cytoskeleton</location>
        <location evidence="2">Cilium axoneme</location>
    </subcellularLocation>
</comment>
<dbReference type="GO" id="GO:0031514">
    <property type="term" value="C:motile cilium"/>
    <property type="evidence" value="ECO:0007669"/>
    <property type="project" value="UniProtKB-SubCell"/>
</dbReference>
<dbReference type="EMBL" id="JROU02000440">
    <property type="protein sequence ID" value="OEH79265.1"/>
    <property type="molecule type" value="Genomic_DNA"/>
</dbReference>
<dbReference type="InParanoid" id="A0A1D3D739"/>
<feature type="region of interest" description="Disordered" evidence="9">
    <location>
        <begin position="842"/>
        <end position="906"/>
    </location>
</feature>
<accession>A0A1D3D739</accession>
<evidence type="ECO:0000256" key="7">
    <source>
        <dbReference type="ARBA" id="ARBA00023212"/>
    </source>
</evidence>
<keyword evidence="5" id="KW-0282">Flagellum</keyword>
<organism evidence="10 11">
    <name type="scientific">Cyclospora cayetanensis</name>
    <dbReference type="NCBI Taxonomy" id="88456"/>
    <lineage>
        <taxon>Eukaryota</taxon>
        <taxon>Sar</taxon>
        <taxon>Alveolata</taxon>
        <taxon>Apicomplexa</taxon>
        <taxon>Conoidasida</taxon>
        <taxon>Coccidia</taxon>
        <taxon>Eucoccidiorida</taxon>
        <taxon>Eimeriorina</taxon>
        <taxon>Eimeriidae</taxon>
        <taxon>Cyclospora</taxon>
    </lineage>
</organism>
<evidence type="ECO:0000256" key="3">
    <source>
        <dbReference type="ARBA" id="ARBA00022490"/>
    </source>
</evidence>
<evidence type="ECO:0000313" key="11">
    <source>
        <dbReference type="Proteomes" id="UP000095192"/>
    </source>
</evidence>
<dbReference type="InterPro" id="IPR003409">
    <property type="entry name" value="MORN"/>
</dbReference>
<feature type="compositionally biased region" description="Polar residues" evidence="9">
    <location>
        <begin position="1088"/>
        <end position="1097"/>
    </location>
</feature>
<gene>
    <name evidence="10" type="ORF">cyc_06156</name>
</gene>
<dbReference type="Gene3D" id="2.20.110.10">
    <property type="entry name" value="Histone H3 K4-specific methyltransferase SET7/9 N-terminal domain"/>
    <property type="match status" value="3"/>
</dbReference>
<feature type="region of interest" description="Disordered" evidence="9">
    <location>
        <begin position="1152"/>
        <end position="1171"/>
    </location>
</feature>
<name>A0A1D3D739_9EIME</name>
<feature type="region of interest" description="Disordered" evidence="9">
    <location>
        <begin position="1086"/>
        <end position="1110"/>
    </location>
</feature>
<reference evidence="10 11" key="1">
    <citation type="journal article" date="2016" name="BMC Genomics">
        <title>Comparative genomics reveals Cyclospora cayetanensis possesses coccidia-like metabolism and invasion components but unique surface antigens.</title>
        <authorList>
            <person name="Liu S."/>
            <person name="Wang L."/>
            <person name="Zheng H."/>
            <person name="Xu Z."/>
            <person name="Roellig D.M."/>
            <person name="Li N."/>
            <person name="Frace M.A."/>
            <person name="Tang K."/>
            <person name="Arrowood M.J."/>
            <person name="Moss D.M."/>
            <person name="Zhang L."/>
            <person name="Feng Y."/>
            <person name="Xiao L."/>
        </authorList>
    </citation>
    <scope>NUCLEOTIDE SEQUENCE [LARGE SCALE GENOMIC DNA]</scope>
    <source>
        <strain evidence="10 11">CHN_HEN01</strain>
    </source>
</reference>
<dbReference type="PANTHER" id="PTHR46613">
    <property type="entry name" value="RADIAL SPOKE HEAD 10 HOMOLOG B-RELATED"/>
    <property type="match status" value="1"/>
</dbReference>
<keyword evidence="7" id="KW-0206">Cytoskeleton</keyword>
<feature type="region of interest" description="Disordered" evidence="9">
    <location>
        <begin position="632"/>
        <end position="742"/>
    </location>
</feature>
<feature type="region of interest" description="Disordered" evidence="9">
    <location>
        <begin position="98"/>
        <end position="119"/>
    </location>
</feature>
<feature type="compositionally biased region" description="Polar residues" evidence="9">
    <location>
        <begin position="708"/>
        <end position="724"/>
    </location>
</feature>
<dbReference type="VEuPathDB" id="ToxoDB:LOC113146686"/>
<comment type="caution">
    <text evidence="10">The sequence shown here is derived from an EMBL/GenBank/DDBJ whole genome shotgun (WGS) entry which is preliminary data.</text>
</comment>
<evidence type="ECO:0000256" key="2">
    <source>
        <dbReference type="ARBA" id="ARBA00004430"/>
    </source>
</evidence>
<feature type="compositionally biased region" description="Basic and acidic residues" evidence="9">
    <location>
        <begin position="896"/>
        <end position="905"/>
    </location>
</feature>
<proteinExistence type="predicted"/>
<evidence type="ECO:0000256" key="1">
    <source>
        <dbReference type="ARBA" id="ARBA00004230"/>
    </source>
</evidence>
<protein>
    <submittedName>
        <fullName evidence="10">Fbox and morn domain-containing protein</fullName>
    </submittedName>
</protein>
<keyword evidence="11" id="KW-1185">Reference proteome</keyword>
<sequence>MVPEPTETTIVEEIAVCPAAIHTELGIPPPSPSTITAQGKSFRILGEAAARLLADAYCSQGPELVHRLNSARTISSEAVSACNEVEEGEAYGQKCGTASITTSAPQPPTSQEALPEEDGPSCLTTYSLKRVPFGSVIFTGDLIINYWGPISQSMRLCGDAVIRWPSGATYEGQVSDGMRNGIGRYTSGDGNFTYEGGWSHGLRNSWGVLTSSDGSKYSGEWREGIRHGFGEQIFADGSRYEGQWVDGLQHGQGVMDWKEPAVQYVGEWCEGNVSGWGRQTWVDAADAEDTGTYSGISFTSPHLFHRVYSSLLPKTEDSYIFFEMTPAKQNGRREGVGAFSYSNGARYEGSWRADQKHGAGKYKSEMGSLYEGLFVNDRMAEKQPVAVEDPVRAFVDLSVVQQLEVYRHLEALLCSSRCLAFDADLIHLSASLCDVVKLVLIPGSDESFQRARRLSGGVPATFSVIQNERRRSLRSSDCCLGDRKELAETTDPVEKDLPKTQRAFSGAIPAEEIIRTSWNIDKYPSHSSPEQPLACGVVAEECLPLQRRPVLFPAFLRGLVLLLQSRLQCQSRSMGQQLVLESEKDWVWGTPKSDTAAWSDAEDSYSLSLAWISLCQKLHILSDSLEKQILKRQQRHPSTLRQASKERHEPPQASKSSQECEGDTWSTLSGQSAEMMQQQEQLSSDPPSQSQNAVAQECKRGSLRSKNPKQPQQQKAVGSSSPQEASPGLLDAAEPPRMNCSKEHFVPQGRRAENKVFVEGENGMDAVAASAGRHSKVFTQAALAETHCILNDELHNKLFKICETDVCKTHSTEIPGAGVCTVRTVFYVFDSAGLVLPTDRLDSTDKETANRSPTSSPAAPVVSRSRRNTSGTPAGVLRAPGSRKRLSRLGAQRHTKTPESPKSAEEAAALLESTPLQTFALPSLALVAVILEILPPSKDSTTSAISSVLPEDDKSLDIEQEHQEHSGFEKLEQSQPSVGVVANAVAAKSSKLQQVQQRDLFLLEQRQMALRNDLRSGLITWTEVTEWKLTLLEIQRLILRIVELKMPPTIAALLPLPQQIQGFLRLLTAAVTASSTVQHSFGLEGAQEDQQTGQQHSLAADESPTARSDASIATTATGFGEHTSCFWRGFCGVTLRRRQMCDVPLMVDEFSDSDLSGSEAGTECTSRCASS</sequence>
<evidence type="ECO:0000313" key="10">
    <source>
        <dbReference type="EMBL" id="OEH79265.1"/>
    </source>
</evidence>
<dbReference type="SUPFAM" id="SSF82185">
    <property type="entry name" value="Histone H3 K4-specific methyltransferase SET7/9 N-terminal domain"/>
    <property type="match status" value="2"/>
</dbReference>
<dbReference type="SMART" id="SM00698">
    <property type="entry name" value="MORN"/>
    <property type="match status" value="6"/>
</dbReference>
<keyword evidence="4" id="KW-0677">Repeat</keyword>
<dbReference type="VEuPathDB" id="ToxoDB:LOC34623435"/>
<keyword evidence="3" id="KW-0963">Cytoplasm</keyword>
<feature type="compositionally biased region" description="Basic residues" evidence="9">
    <location>
        <begin position="881"/>
        <end position="895"/>
    </location>
</feature>
<dbReference type="GO" id="GO:0005930">
    <property type="term" value="C:axoneme"/>
    <property type="evidence" value="ECO:0007669"/>
    <property type="project" value="UniProtKB-SubCell"/>
</dbReference>
<evidence type="ECO:0000256" key="9">
    <source>
        <dbReference type="SAM" id="MobiDB-lite"/>
    </source>
</evidence>
<keyword evidence="8" id="KW-0966">Cell projection</keyword>
<evidence type="ECO:0000256" key="8">
    <source>
        <dbReference type="ARBA" id="ARBA00023273"/>
    </source>
</evidence>
<evidence type="ECO:0000256" key="6">
    <source>
        <dbReference type="ARBA" id="ARBA00023069"/>
    </source>
</evidence>
<keyword evidence="6" id="KW-0969">Cilium</keyword>
<dbReference type="Pfam" id="PF02493">
    <property type="entry name" value="MORN"/>
    <property type="match status" value="6"/>
</dbReference>